<protein>
    <submittedName>
        <fullName evidence="1">Uncharacterized protein</fullName>
    </submittedName>
</protein>
<comment type="caution">
    <text evidence="1">The sequence shown here is derived from an EMBL/GenBank/DDBJ whole genome shotgun (WGS) entry which is preliminary data.</text>
</comment>
<name>A0A934S7G1_9BACT</name>
<evidence type="ECO:0000313" key="2">
    <source>
        <dbReference type="Proteomes" id="UP000603141"/>
    </source>
</evidence>
<sequence length="417" mass="46937">MKIIEHFALKKFPFIITALLGISLLIYQEYSIRSVHHQADAIAAKIKAHEKSADLAVNPTISEPKFKSLANVSFDLKKLNASFFGELTRLDKAQLREEISSMTPAQLMAVLDEVEASDLSDGDKSRVWSSLFWSLADQDTKSAMTYMGIYHRYGAMYQAPLIEYLKKWAETSPSEASSWLDGWSSQQPDYRKKLNRVDDHRVIFESAIVPALLKFDPHLAIKRILDLTPEEARQVMSKISHQHDISPGTYANFARQCLQEKDSNQLIASQVIQAAKSDGLARATEVLAEMNPTPAERDASLLQTSKQLISQAQFKKKISIEDIDTLRDWAQEQDISDLDQLTGQAVAKATGSEFMQPDEVIDLLKHYYQPGNDHLLVGFLEAGGCRCQADVASIAQEIDDPHLREKWVNHIKLNHSN</sequence>
<dbReference type="AlphaFoldDB" id="A0A934S7G1"/>
<dbReference type="EMBL" id="JAENIJ010000013">
    <property type="protein sequence ID" value="MBK1882690.1"/>
    <property type="molecule type" value="Genomic_DNA"/>
</dbReference>
<reference evidence="1" key="1">
    <citation type="submission" date="2021-01" db="EMBL/GenBank/DDBJ databases">
        <title>Modified the classification status of verrucomicrobia.</title>
        <authorList>
            <person name="Feng X."/>
        </authorList>
    </citation>
    <scope>NUCLEOTIDE SEQUENCE</scope>
    <source>
        <strain evidence="1">KCTC 22041</strain>
    </source>
</reference>
<keyword evidence="2" id="KW-1185">Reference proteome</keyword>
<dbReference type="RefSeq" id="WP_200270084.1">
    <property type="nucleotide sequence ID" value="NZ_JAENIJ010000013.1"/>
</dbReference>
<organism evidence="1 2">
    <name type="scientific">Luteolibacter pohnpeiensis</name>
    <dbReference type="NCBI Taxonomy" id="454153"/>
    <lineage>
        <taxon>Bacteria</taxon>
        <taxon>Pseudomonadati</taxon>
        <taxon>Verrucomicrobiota</taxon>
        <taxon>Verrucomicrobiia</taxon>
        <taxon>Verrucomicrobiales</taxon>
        <taxon>Verrucomicrobiaceae</taxon>
        <taxon>Luteolibacter</taxon>
    </lineage>
</organism>
<accession>A0A934S7G1</accession>
<dbReference type="Proteomes" id="UP000603141">
    <property type="component" value="Unassembled WGS sequence"/>
</dbReference>
<evidence type="ECO:0000313" key="1">
    <source>
        <dbReference type="EMBL" id="MBK1882690.1"/>
    </source>
</evidence>
<gene>
    <name evidence="1" type="ORF">JIN85_09695</name>
</gene>
<proteinExistence type="predicted"/>